<dbReference type="InterPro" id="IPR036291">
    <property type="entry name" value="NAD(P)-bd_dom_sf"/>
</dbReference>
<dbReference type="Pfam" id="PF08338">
    <property type="entry name" value="DUF1731"/>
    <property type="match status" value="1"/>
</dbReference>
<protein>
    <submittedName>
        <fullName evidence="2">DUF1731 domain-containing protein</fullName>
    </submittedName>
</protein>
<evidence type="ECO:0000313" key="3">
    <source>
        <dbReference type="Proteomes" id="UP001164653"/>
    </source>
</evidence>
<sequence length="127" mass="14370">MNLVKFGLGGKQGDGQQYVSWVHEQDAAKCTEWLMLNQDMNGVINCTAPEPVKNTVLMSLLREFYGVPFGLPSPAWLLEVGAMLIGTETELILKSRWVMPTRLLENQYKFIFPKLEHAIKDILSTKT</sequence>
<dbReference type="InterPro" id="IPR013549">
    <property type="entry name" value="DUF1731"/>
</dbReference>
<accession>A0A9E8NC94</accession>
<gene>
    <name evidence="2" type="ORF">ON006_01575</name>
</gene>
<name>A0A9E8NC94_9BACT</name>
<evidence type="ECO:0000259" key="1">
    <source>
        <dbReference type="Pfam" id="PF08338"/>
    </source>
</evidence>
<dbReference type="RefSeq" id="WP_244823358.1">
    <property type="nucleotide sequence ID" value="NZ_CP112998.1"/>
</dbReference>
<organism evidence="2 3">
    <name type="scientific">Dyadobacter pollutisoli</name>
    <dbReference type="NCBI Taxonomy" id="2910158"/>
    <lineage>
        <taxon>Bacteria</taxon>
        <taxon>Pseudomonadati</taxon>
        <taxon>Bacteroidota</taxon>
        <taxon>Cytophagia</taxon>
        <taxon>Cytophagales</taxon>
        <taxon>Spirosomataceae</taxon>
        <taxon>Dyadobacter</taxon>
    </lineage>
</organism>
<dbReference type="PANTHER" id="PTHR11092:SF0">
    <property type="entry name" value="EPIMERASE FAMILY PROTEIN SDR39U1"/>
    <property type="match status" value="1"/>
</dbReference>
<dbReference type="Gene3D" id="3.40.50.720">
    <property type="entry name" value="NAD(P)-binding Rossmann-like Domain"/>
    <property type="match status" value="1"/>
</dbReference>
<dbReference type="KEGG" id="dpf:ON006_01575"/>
<dbReference type="EMBL" id="CP112998">
    <property type="protein sequence ID" value="WAC12658.1"/>
    <property type="molecule type" value="Genomic_DNA"/>
</dbReference>
<reference evidence="2" key="1">
    <citation type="submission" date="2022-11" db="EMBL/GenBank/DDBJ databases">
        <title>Dyadobacter pollutisoli sp. nov., isolated from plastic dumped soil.</title>
        <authorList>
            <person name="Kim J.M."/>
            <person name="Kim K.R."/>
            <person name="Lee J.K."/>
            <person name="Hao L."/>
            <person name="Jeon C.O."/>
        </authorList>
    </citation>
    <scope>NUCLEOTIDE SEQUENCE</scope>
    <source>
        <strain evidence="2">U1</strain>
    </source>
</reference>
<dbReference type="PANTHER" id="PTHR11092">
    <property type="entry name" value="SUGAR NUCLEOTIDE EPIMERASE RELATED"/>
    <property type="match status" value="1"/>
</dbReference>
<dbReference type="Proteomes" id="UP001164653">
    <property type="component" value="Chromosome"/>
</dbReference>
<keyword evidence="3" id="KW-1185">Reference proteome</keyword>
<dbReference type="AlphaFoldDB" id="A0A9E8NC94"/>
<proteinExistence type="predicted"/>
<evidence type="ECO:0000313" key="2">
    <source>
        <dbReference type="EMBL" id="WAC12658.1"/>
    </source>
</evidence>
<dbReference type="SUPFAM" id="SSF51735">
    <property type="entry name" value="NAD(P)-binding Rossmann-fold domains"/>
    <property type="match status" value="1"/>
</dbReference>
<feature type="domain" description="DUF1731" evidence="1">
    <location>
        <begin position="74"/>
        <end position="122"/>
    </location>
</feature>